<dbReference type="SUPFAM" id="SSF103088">
    <property type="entry name" value="OmpA-like"/>
    <property type="match status" value="1"/>
</dbReference>
<evidence type="ECO:0000256" key="3">
    <source>
        <dbReference type="ARBA" id="ARBA00023237"/>
    </source>
</evidence>
<protein>
    <submittedName>
        <fullName evidence="7">OmpA family protein</fullName>
    </submittedName>
</protein>
<feature type="chain" id="PRO_5047488449" evidence="5">
    <location>
        <begin position="24"/>
        <end position="240"/>
    </location>
</feature>
<dbReference type="Pfam" id="PF00691">
    <property type="entry name" value="OmpA"/>
    <property type="match status" value="1"/>
</dbReference>
<dbReference type="PANTHER" id="PTHR30329:SF21">
    <property type="entry name" value="LIPOPROTEIN YIAD-RELATED"/>
    <property type="match status" value="1"/>
</dbReference>
<dbReference type="PRINTS" id="PR01021">
    <property type="entry name" value="OMPADOMAIN"/>
</dbReference>
<feature type="domain" description="OmpA-like" evidence="6">
    <location>
        <begin position="122"/>
        <end position="239"/>
    </location>
</feature>
<dbReference type="InterPro" id="IPR050330">
    <property type="entry name" value="Bact_OuterMem_StrucFunc"/>
</dbReference>
<dbReference type="InterPro" id="IPR036737">
    <property type="entry name" value="OmpA-like_sf"/>
</dbReference>
<dbReference type="PROSITE" id="PS51123">
    <property type="entry name" value="OMPA_2"/>
    <property type="match status" value="1"/>
</dbReference>
<dbReference type="Gene3D" id="3.30.1330.60">
    <property type="entry name" value="OmpA-like domain"/>
    <property type="match status" value="1"/>
</dbReference>
<accession>A0ABS7PYI5</accession>
<dbReference type="InterPro" id="IPR006665">
    <property type="entry name" value="OmpA-like"/>
</dbReference>
<name>A0ABS7PYI5_9SPHN</name>
<keyword evidence="5" id="KW-0732">Signal</keyword>
<evidence type="ECO:0000256" key="4">
    <source>
        <dbReference type="PROSITE-ProRule" id="PRU00473"/>
    </source>
</evidence>
<reference evidence="7 8" key="1">
    <citation type="submission" date="2021-08" db="EMBL/GenBank/DDBJ databases">
        <authorList>
            <person name="Tuo L."/>
        </authorList>
    </citation>
    <scope>NUCLEOTIDE SEQUENCE [LARGE SCALE GENOMIC DNA]</scope>
    <source>
        <strain evidence="7 8">JCM 31229</strain>
    </source>
</reference>
<feature type="signal peptide" evidence="5">
    <location>
        <begin position="1"/>
        <end position="23"/>
    </location>
</feature>
<proteinExistence type="predicted"/>
<dbReference type="EMBL" id="JAINVV010000017">
    <property type="protein sequence ID" value="MBY8826378.1"/>
    <property type="molecule type" value="Genomic_DNA"/>
</dbReference>
<keyword evidence="2 4" id="KW-0472">Membrane</keyword>
<evidence type="ECO:0000256" key="2">
    <source>
        <dbReference type="ARBA" id="ARBA00023136"/>
    </source>
</evidence>
<evidence type="ECO:0000259" key="6">
    <source>
        <dbReference type="PROSITE" id="PS51123"/>
    </source>
</evidence>
<dbReference type="Proteomes" id="UP000706039">
    <property type="component" value="Unassembled WGS sequence"/>
</dbReference>
<evidence type="ECO:0000256" key="5">
    <source>
        <dbReference type="SAM" id="SignalP"/>
    </source>
</evidence>
<sequence>MKSALGAAALGTAMMMVTTSAHAQASPRSPLLDLPQSQLRGELETRYQSALAATLALDVKRSEDVRYIWASEAKVQCGIAIGYLKTRTVDADSINKCDAFTARLSQVPPPPAPPLPPPQPPEPACSVPPVVSVFFDWNVDVPPADARSTLEQVVQSRAMCGWRRIEVIGHTDRSGTDGYNLGLSNRRANNVAALLEAAGVPRGELAITGRGESQLKVETLDGVREPMNRRVEIVTVGSGQ</sequence>
<keyword evidence="3" id="KW-0998">Cell outer membrane</keyword>
<dbReference type="PANTHER" id="PTHR30329">
    <property type="entry name" value="STATOR ELEMENT OF FLAGELLAR MOTOR COMPLEX"/>
    <property type="match status" value="1"/>
</dbReference>
<dbReference type="InterPro" id="IPR006664">
    <property type="entry name" value="OMP_bac"/>
</dbReference>
<evidence type="ECO:0000313" key="8">
    <source>
        <dbReference type="Proteomes" id="UP000706039"/>
    </source>
</evidence>
<dbReference type="CDD" id="cd07185">
    <property type="entry name" value="OmpA_C-like"/>
    <property type="match status" value="1"/>
</dbReference>
<evidence type="ECO:0000313" key="7">
    <source>
        <dbReference type="EMBL" id="MBY8826378.1"/>
    </source>
</evidence>
<evidence type="ECO:0000256" key="1">
    <source>
        <dbReference type="ARBA" id="ARBA00004442"/>
    </source>
</evidence>
<organism evidence="7 8">
    <name type="scientific">Sphingomonas colocasiae</name>
    <dbReference type="NCBI Taxonomy" id="1848973"/>
    <lineage>
        <taxon>Bacteria</taxon>
        <taxon>Pseudomonadati</taxon>
        <taxon>Pseudomonadota</taxon>
        <taxon>Alphaproteobacteria</taxon>
        <taxon>Sphingomonadales</taxon>
        <taxon>Sphingomonadaceae</taxon>
        <taxon>Sphingomonas</taxon>
    </lineage>
</organism>
<comment type="caution">
    <text evidence="7">The sequence shown here is derived from an EMBL/GenBank/DDBJ whole genome shotgun (WGS) entry which is preliminary data.</text>
</comment>
<gene>
    <name evidence="7" type="ORF">K7G82_29005</name>
</gene>
<keyword evidence="8" id="KW-1185">Reference proteome</keyword>
<comment type="subcellular location">
    <subcellularLocation>
        <location evidence="1">Cell outer membrane</location>
    </subcellularLocation>
</comment>